<gene>
    <name evidence="3" type="ORF">DXG03_003408</name>
</gene>
<keyword evidence="2" id="KW-0808">Transferase</keyword>
<reference evidence="3" key="2">
    <citation type="submission" date="2021-10" db="EMBL/GenBank/DDBJ databases">
        <title>Phylogenomics reveals ancestral predisposition of the termite-cultivated fungus Termitomyces towards a domesticated lifestyle.</title>
        <authorList>
            <person name="Auxier B."/>
            <person name="Grum-Grzhimaylo A."/>
            <person name="Cardenas M.E."/>
            <person name="Lodge J.D."/>
            <person name="Laessoe T."/>
            <person name="Pedersen O."/>
            <person name="Smith M.E."/>
            <person name="Kuyper T.W."/>
            <person name="Franco-Molano E.A."/>
            <person name="Baroni T.J."/>
            <person name="Aanen D.K."/>
        </authorList>
    </citation>
    <scope>NUCLEOTIDE SEQUENCE</scope>
    <source>
        <strain evidence="3">AP01</strain>
        <tissue evidence="3">Mycelium</tissue>
    </source>
</reference>
<accession>A0A9P7G397</accession>
<dbReference type="AlphaFoldDB" id="A0A9P7G397"/>
<dbReference type="GO" id="GO:0000026">
    <property type="term" value="F:alpha-1,2-mannosyltransferase activity"/>
    <property type="evidence" value="ECO:0007669"/>
    <property type="project" value="TreeGrafter"/>
</dbReference>
<protein>
    <submittedName>
        <fullName evidence="3">Uncharacterized protein</fullName>
    </submittedName>
</protein>
<dbReference type="InterPro" id="IPR029044">
    <property type="entry name" value="Nucleotide-diphossugar_trans"/>
</dbReference>
<dbReference type="PANTHER" id="PTHR31121:SF6">
    <property type="entry name" value="ALPHA-1,2 MANNOSYLTRANSFERASE KTR1"/>
    <property type="match status" value="1"/>
</dbReference>
<reference evidence="3" key="1">
    <citation type="submission" date="2020-07" db="EMBL/GenBank/DDBJ databases">
        <authorList>
            <person name="Nieuwenhuis M."/>
            <person name="Van De Peppel L.J.J."/>
        </authorList>
    </citation>
    <scope>NUCLEOTIDE SEQUENCE</scope>
    <source>
        <strain evidence="3">AP01</strain>
        <tissue evidence="3">Mycelium</tissue>
    </source>
</reference>
<dbReference type="GO" id="GO:0000032">
    <property type="term" value="P:cell wall mannoprotein biosynthetic process"/>
    <property type="evidence" value="ECO:0007669"/>
    <property type="project" value="TreeGrafter"/>
</dbReference>
<dbReference type="PANTHER" id="PTHR31121">
    <property type="entry name" value="ALPHA-1,2 MANNOSYLTRANSFERASE KTR1"/>
    <property type="match status" value="1"/>
</dbReference>
<dbReference type="SUPFAM" id="SSF53448">
    <property type="entry name" value="Nucleotide-diphospho-sugar transferases"/>
    <property type="match status" value="1"/>
</dbReference>
<dbReference type="GO" id="GO:0016020">
    <property type="term" value="C:membrane"/>
    <property type="evidence" value="ECO:0007669"/>
    <property type="project" value="InterPro"/>
</dbReference>
<evidence type="ECO:0000313" key="4">
    <source>
        <dbReference type="Proteomes" id="UP000775547"/>
    </source>
</evidence>
<proteinExistence type="inferred from homology"/>
<comment type="caution">
    <text evidence="3">The sequence shown here is derived from an EMBL/GenBank/DDBJ whole genome shotgun (WGS) entry which is preliminary data.</text>
</comment>
<evidence type="ECO:0000313" key="3">
    <source>
        <dbReference type="EMBL" id="KAG5642216.1"/>
    </source>
</evidence>
<sequence>MGAIILHSILRFSHEDYSRATALSNFVPGSKKVDKPLIPDDYYFPKGDTNATLAVDRRANATFVILARNSDINGAVRSVRDIEDRFNRGRGYPYVFLNEEPFSDEFKRCAQR</sequence>
<dbReference type="EMBL" id="JABCKV010000206">
    <property type="protein sequence ID" value="KAG5642216.1"/>
    <property type="molecule type" value="Genomic_DNA"/>
</dbReference>
<dbReference type="Gene3D" id="3.90.550.10">
    <property type="entry name" value="Spore Coat Polysaccharide Biosynthesis Protein SpsA, Chain A"/>
    <property type="match status" value="1"/>
</dbReference>
<comment type="similarity">
    <text evidence="1">Belongs to the glycosyltransferase 15 family.</text>
</comment>
<dbReference type="Pfam" id="PF01793">
    <property type="entry name" value="Glyco_transf_15"/>
    <property type="match status" value="1"/>
</dbReference>
<dbReference type="InterPro" id="IPR002685">
    <property type="entry name" value="Glyco_trans_15"/>
</dbReference>
<dbReference type="Proteomes" id="UP000775547">
    <property type="component" value="Unassembled WGS sequence"/>
</dbReference>
<evidence type="ECO:0000256" key="2">
    <source>
        <dbReference type="ARBA" id="ARBA00022679"/>
    </source>
</evidence>
<organism evidence="3 4">
    <name type="scientific">Asterophora parasitica</name>
    <dbReference type="NCBI Taxonomy" id="117018"/>
    <lineage>
        <taxon>Eukaryota</taxon>
        <taxon>Fungi</taxon>
        <taxon>Dikarya</taxon>
        <taxon>Basidiomycota</taxon>
        <taxon>Agaricomycotina</taxon>
        <taxon>Agaricomycetes</taxon>
        <taxon>Agaricomycetidae</taxon>
        <taxon>Agaricales</taxon>
        <taxon>Tricholomatineae</taxon>
        <taxon>Lyophyllaceae</taxon>
        <taxon>Asterophora</taxon>
    </lineage>
</organism>
<evidence type="ECO:0000256" key="1">
    <source>
        <dbReference type="ARBA" id="ARBA00007677"/>
    </source>
</evidence>
<dbReference type="OrthoDB" id="439943at2759"/>
<name>A0A9P7G397_9AGAR</name>
<keyword evidence="4" id="KW-1185">Reference proteome</keyword>
<dbReference type="GO" id="GO:0005794">
    <property type="term" value="C:Golgi apparatus"/>
    <property type="evidence" value="ECO:0007669"/>
    <property type="project" value="TreeGrafter"/>
</dbReference>
<dbReference type="GO" id="GO:0006487">
    <property type="term" value="P:protein N-linked glycosylation"/>
    <property type="evidence" value="ECO:0007669"/>
    <property type="project" value="TreeGrafter"/>
</dbReference>